<organism evidence="2 3">
    <name type="scientific">Alkalicoccobacillus murimartini</name>
    <dbReference type="NCBI Taxonomy" id="171685"/>
    <lineage>
        <taxon>Bacteria</taxon>
        <taxon>Bacillati</taxon>
        <taxon>Bacillota</taxon>
        <taxon>Bacilli</taxon>
        <taxon>Bacillales</taxon>
        <taxon>Bacillaceae</taxon>
        <taxon>Alkalicoccobacillus</taxon>
    </lineage>
</organism>
<dbReference type="Proteomes" id="UP001225034">
    <property type="component" value="Unassembled WGS sequence"/>
</dbReference>
<sequence length="187" mass="21345">MKGFFLVMFLLLLAGCSSQTDVTIGDQPEDPDRPYPGAQTIDEEKQGEFLYRLVSSKEEYEVGEPVEIYAELVYEGDEEDITIGHANSPFYFLFYEHLRGYTVDYPMPEPYITTDLERDQPLREDYSGASAPADDDPDYQSFLKQFQENEGLPIGEYTVTGRADFQLDEETSTSYEIVTEVSFVVTE</sequence>
<gene>
    <name evidence="2" type="ORF">J2S05_000132</name>
</gene>
<evidence type="ECO:0000256" key="1">
    <source>
        <dbReference type="SAM" id="SignalP"/>
    </source>
</evidence>
<evidence type="ECO:0000313" key="2">
    <source>
        <dbReference type="EMBL" id="MDQ0205358.1"/>
    </source>
</evidence>
<evidence type="ECO:0000313" key="3">
    <source>
        <dbReference type="Proteomes" id="UP001225034"/>
    </source>
</evidence>
<name>A0ABT9YBZ1_9BACI</name>
<keyword evidence="3" id="KW-1185">Reference proteome</keyword>
<proteinExistence type="predicted"/>
<evidence type="ECO:0008006" key="4">
    <source>
        <dbReference type="Google" id="ProtNLM"/>
    </source>
</evidence>
<reference evidence="2 3" key="1">
    <citation type="submission" date="2023-07" db="EMBL/GenBank/DDBJ databases">
        <title>Genomic Encyclopedia of Type Strains, Phase IV (KMG-IV): sequencing the most valuable type-strain genomes for metagenomic binning, comparative biology and taxonomic classification.</title>
        <authorList>
            <person name="Goeker M."/>
        </authorList>
    </citation>
    <scope>NUCLEOTIDE SEQUENCE [LARGE SCALE GENOMIC DNA]</scope>
    <source>
        <strain evidence="2 3">DSM 19154</strain>
    </source>
</reference>
<dbReference type="RefSeq" id="WP_306978985.1">
    <property type="nucleotide sequence ID" value="NZ_JAUSUA010000001.1"/>
</dbReference>
<feature type="chain" id="PRO_5045723879" description="DUF5067 domain-containing protein" evidence="1">
    <location>
        <begin position="21"/>
        <end position="187"/>
    </location>
</feature>
<feature type="signal peptide" evidence="1">
    <location>
        <begin position="1"/>
        <end position="20"/>
    </location>
</feature>
<dbReference type="EMBL" id="JAUSUA010000001">
    <property type="protein sequence ID" value="MDQ0205358.1"/>
    <property type="molecule type" value="Genomic_DNA"/>
</dbReference>
<comment type="caution">
    <text evidence="2">The sequence shown here is derived from an EMBL/GenBank/DDBJ whole genome shotgun (WGS) entry which is preliminary data.</text>
</comment>
<dbReference type="PROSITE" id="PS51257">
    <property type="entry name" value="PROKAR_LIPOPROTEIN"/>
    <property type="match status" value="1"/>
</dbReference>
<keyword evidence="1" id="KW-0732">Signal</keyword>
<accession>A0ABT9YBZ1</accession>
<protein>
    <recommendedName>
        <fullName evidence="4">DUF5067 domain-containing protein</fullName>
    </recommendedName>
</protein>